<keyword evidence="1" id="KW-1133">Transmembrane helix</keyword>
<proteinExistence type="predicted"/>
<evidence type="ECO:0000313" key="3">
    <source>
        <dbReference type="EMBL" id="OYD53661.1"/>
    </source>
</evidence>
<protein>
    <recommendedName>
        <fullName evidence="2">Endonuclease/exonuclease/phosphatase domain-containing protein</fullName>
    </recommendedName>
</protein>
<dbReference type="EMBL" id="NOIH01000013">
    <property type="protein sequence ID" value="OYD53661.1"/>
    <property type="molecule type" value="Genomic_DNA"/>
</dbReference>
<feature type="transmembrane region" description="Helical" evidence="1">
    <location>
        <begin position="52"/>
        <end position="76"/>
    </location>
</feature>
<evidence type="ECO:0000256" key="1">
    <source>
        <dbReference type="SAM" id="Phobius"/>
    </source>
</evidence>
<reference evidence="3 4" key="1">
    <citation type="submission" date="2017-07" db="EMBL/GenBank/DDBJ databases">
        <title>Thauera sp. KNDSS-Mac4 genome sequence and assembly.</title>
        <authorList>
            <person name="Mayilraj S."/>
        </authorList>
    </citation>
    <scope>NUCLEOTIDE SEQUENCE [LARGE SCALE GENOMIC DNA]</scope>
    <source>
        <strain evidence="3 4">KNDSS-Mac4</strain>
    </source>
</reference>
<feature type="transmembrane region" description="Helical" evidence="1">
    <location>
        <begin position="83"/>
        <end position="100"/>
    </location>
</feature>
<keyword evidence="1" id="KW-0472">Membrane</keyword>
<organism evidence="3 4">
    <name type="scientific">Thauera propionica</name>
    <dbReference type="NCBI Taxonomy" id="2019431"/>
    <lineage>
        <taxon>Bacteria</taxon>
        <taxon>Pseudomonadati</taxon>
        <taxon>Pseudomonadota</taxon>
        <taxon>Betaproteobacteria</taxon>
        <taxon>Rhodocyclales</taxon>
        <taxon>Zoogloeaceae</taxon>
        <taxon>Thauera</taxon>
    </lineage>
</organism>
<dbReference type="GO" id="GO:0003824">
    <property type="term" value="F:catalytic activity"/>
    <property type="evidence" value="ECO:0007669"/>
    <property type="project" value="InterPro"/>
</dbReference>
<dbReference type="SUPFAM" id="SSF56219">
    <property type="entry name" value="DNase I-like"/>
    <property type="match status" value="1"/>
</dbReference>
<keyword evidence="4" id="KW-1185">Reference proteome</keyword>
<gene>
    <name evidence="3" type="ORF">CGK74_11995</name>
</gene>
<accession>A0A235EXE9</accession>
<keyword evidence="1" id="KW-0812">Transmembrane</keyword>
<dbReference type="Gene3D" id="3.60.10.10">
    <property type="entry name" value="Endonuclease/exonuclease/phosphatase"/>
    <property type="match status" value="1"/>
</dbReference>
<comment type="caution">
    <text evidence="3">The sequence shown here is derived from an EMBL/GenBank/DDBJ whole genome shotgun (WGS) entry which is preliminary data.</text>
</comment>
<name>A0A235EXE9_9RHOO</name>
<dbReference type="Proteomes" id="UP000215181">
    <property type="component" value="Unassembled WGS sequence"/>
</dbReference>
<dbReference type="OrthoDB" id="9796594at2"/>
<dbReference type="RefSeq" id="WP_094268705.1">
    <property type="nucleotide sequence ID" value="NZ_NOIH01000013.1"/>
</dbReference>
<dbReference type="Pfam" id="PF03372">
    <property type="entry name" value="Exo_endo_phos"/>
    <property type="match status" value="1"/>
</dbReference>
<dbReference type="AlphaFoldDB" id="A0A235EXE9"/>
<evidence type="ECO:0000259" key="2">
    <source>
        <dbReference type="Pfam" id="PF03372"/>
    </source>
</evidence>
<sequence length="330" mass="35452">MLGQTTDTLTIQMTPLITAITGRAKILLALAALGGALPWVSAALPTSTLPTLAWLIDLGTHFQWLYLMIGGISLAWLLAKRTYGWLLVALAGVVVSGFGATPSSSQIDTRALAPGNINHLTIVTANLNVSTDDPTPLRAWLGAIDADVLVVQELNPRAAAAVAQWTDYPHQILQPREDPFGIAIVSRHPLESSELLERAGHTPQVHTQVVWGDTRFVVSAVHPMPPISAQYHLRRHELFAAAARWASSQSLPAIIAGDFNSSPWSSAMQPLAAAELHRATSLQPTWSSTLPVIPIDQIVVSRHWGLVEAGVGPDVGSDHRPAFARLALRQ</sequence>
<evidence type="ECO:0000313" key="4">
    <source>
        <dbReference type="Proteomes" id="UP000215181"/>
    </source>
</evidence>
<dbReference type="InterPro" id="IPR005135">
    <property type="entry name" value="Endo/exonuclease/phosphatase"/>
</dbReference>
<feature type="domain" description="Endonuclease/exonuclease/phosphatase" evidence="2">
    <location>
        <begin position="123"/>
        <end position="319"/>
    </location>
</feature>
<dbReference type="InterPro" id="IPR036691">
    <property type="entry name" value="Endo/exonu/phosph_ase_sf"/>
</dbReference>